<dbReference type="EMBL" id="KB301925">
    <property type="protein sequence ID" value="ELU04946.1"/>
    <property type="molecule type" value="Genomic_DNA"/>
</dbReference>
<dbReference type="STRING" id="283909.R7UNG8"/>
<feature type="domain" description="UFSP2 second" evidence="7">
    <location>
        <begin position="178"/>
        <end position="393"/>
    </location>
</feature>
<dbReference type="EnsemblMetazoa" id="CapteT218754">
    <property type="protein sequence ID" value="CapteP218754"/>
    <property type="gene ID" value="CapteG218754"/>
</dbReference>
<evidence type="ECO:0000313" key="8">
    <source>
        <dbReference type="EMBL" id="ELU04946.1"/>
    </source>
</evidence>
<dbReference type="Pfam" id="PF20908">
    <property type="entry name" value="UfSP2_N"/>
    <property type="match status" value="1"/>
</dbReference>
<keyword evidence="5" id="KW-0788">Thiol protease</keyword>
<dbReference type="AlphaFoldDB" id="R7UNG8"/>
<dbReference type="PANTHER" id="PTHR48153">
    <property type="entry name" value="UFM1-SPECIFIC PROTEASE 2"/>
    <property type="match status" value="1"/>
</dbReference>
<comment type="similarity">
    <text evidence="1">Belongs to the peptidase C78 family.</text>
</comment>
<dbReference type="FunFam" id="3.90.70.130:FF:000001">
    <property type="entry name" value="Probable Ufm1-specific protease 2"/>
    <property type="match status" value="1"/>
</dbReference>
<proteinExistence type="inferred from homology"/>
<dbReference type="InterPro" id="IPR049387">
    <property type="entry name" value="UFSP2-like_2nd"/>
</dbReference>
<protein>
    <recommendedName>
        <fullName evidence="11">Ufm1-specific protease 2</fullName>
    </recommendedName>
</protein>
<evidence type="ECO:0000259" key="6">
    <source>
        <dbReference type="Pfam" id="PF07910"/>
    </source>
</evidence>
<dbReference type="PANTHER" id="PTHR48153:SF2">
    <property type="entry name" value="UFM1-SPECIFIC PROTEASE 2"/>
    <property type="match status" value="1"/>
</dbReference>
<dbReference type="FunCoup" id="R7UNG8">
    <property type="interactions" value="498"/>
</dbReference>
<dbReference type="Gene3D" id="3.90.70.130">
    <property type="match status" value="1"/>
</dbReference>
<dbReference type="Pfam" id="PF07910">
    <property type="entry name" value="Peptidase_C78"/>
    <property type="match status" value="1"/>
</dbReference>
<keyword evidence="10" id="KW-1185">Reference proteome</keyword>
<reference evidence="10" key="1">
    <citation type="submission" date="2012-12" db="EMBL/GenBank/DDBJ databases">
        <authorList>
            <person name="Hellsten U."/>
            <person name="Grimwood J."/>
            <person name="Chapman J.A."/>
            <person name="Shapiro H."/>
            <person name="Aerts A."/>
            <person name="Otillar R.P."/>
            <person name="Terry A.Y."/>
            <person name="Boore J.L."/>
            <person name="Simakov O."/>
            <person name="Marletaz F."/>
            <person name="Cho S.-J."/>
            <person name="Edsinger-Gonzales E."/>
            <person name="Havlak P."/>
            <person name="Kuo D.-H."/>
            <person name="Larsson T."/>
            <person name="Lv J."/>
            <person name="Arendt D."/>
            <person name="Savage R."/>
            <person name="Osoegawa K."/>
            <person name="de Jong P."/>
            <person name="Lindberg D.R."/>
            <person name="Seaver E.C."/>
            <person name="Weisblat D.A."/>
            <person name="Putnam N.H."/>
            <person name="Grigoriev I.V."/>
            <person name="Rokhsar D.S."/>
        </authorList>
    </citation>
    <scope>NUCLEOTIDE SEQUENCE</scope>
    <source>
        <strain evidence="10">I ESC-2004</strain>
    </source>
</reference>
<evidence type="ECO:0008006" key="11">
    <source>
        <dbReference type="Google" id="ProtNLM"/>
    </source>
</evidence>
<dbReference type="GO" id="GO:0005634">
    <property type="term" value="C:nucleus"/>
    <property type="evidence" value="ECO:0007669"/>
    <property type="project" value="TreeGrafter"/>
</dbReference>
<dbReference type="GO" id="GO:0006508">
    <property type="term" value="P:proteolysis"/>
    <property type="evidence" value="ECO:0007669"/>
    <property type="project" value="UniProtKB-KW"/>
</dbReference>
<evidence type="ECO:0000256" key="5">
    <source>
        <dbReference type="ARBA" id="ARBA00022807"/>
    </source>
</evidence>
<evidence type="ECO:0000256" key="3">
    <source>
        <dbReference type="ARBA" id="ARBA00022786"/>
    </source>
</evidence>
<dbReference type="GO" id="GO:0071567">
    <property type="term" value="F:deUFMylase activity"/>
    <property type="evidence" value="ECO:0007669"/>
    <property type="project" value="TreeGrafter"/>
</dbReference>
<dbReference type="InterPro" id="IPR012462">
    <property type="entry name" value="UFSP1/2_DUB_cat"/>
</dbReference>
<accession>R7UNG8</accession>
<keyword evidence="2" id="KW-0645">Protease</keyword>
<organism evidence="8">
    <name type="scientific">Capitella teleta</name>
    <name type="common">Polychaete worm</name>
    <dbReference type="NCBI Taxonomy" id="283909"/>
    <lineage>
        <taxon>Eukaryota</taxon>
        <taxon>Metazoa</taxon>
        <taxon>Spiralia</taxon>
        <taxon>Lophotrochozoa</taxon>
        <taxon>Annelida</taxon>
        <taxon>Polychaeta</taxon>
        <taxon>Sedentaria</taxon>
        <taxon>Scolecida</taxon>
        <taxon>Capitellidae</taxon>
        <taxon>Capitella</taxon>
    </lineage>
</organism>
<evidence type="ECO:0000256" key="1">
    <source>
        <dbReference type="ARBA" id="ARBA00008552"/>
    </source>
</evidence>
<name>R7UNG8_CAPTE</name>
<reference evidence="9" key="3">
    <citation type="submission" date="2015-06" db="UniProtKB">
        <authorList>
            <consortium name="EnsemblMetazoa"/>
        </authorList>
    </citation>
    <scope>IDENTIFICATION</scope>
</reference>
<dbReference type="Proteomes" id="UP000014760">
    <property type="component" value="Unassembled WGS sequence"/>
</dbReference>
<dbReference type="OrthoDB" id="417506at2759"/>
<evidence type="ECO:0000256" key="4">
    <source>
        <dbReference type="ARBA" id="ARBA00022801"/>
    </source>
</evidence>
<dbReference type="HOGENOM" id="CLU_021066_1_1_1"/>
<dbReference type="EMBL" id="AMQN01007986">
    <property type="status" value="NOT_ANNOTATED_CDS"/>
    <property type="molecule type" value="Genomic_DNA"/>
</dbReference>
<gene>
    <name evidence="8" type="ORF">CAPTEDRAFT_218754</name>
</gene>
<dbReference type="GO" id="GO:0005783">
    <property type="term" value="C:endoplasmic reticulum"/>
    <property type="evidence" value="ECO:0007669"/>
    <property type="project" value="TreeGrafter"/>
</dbReference>
<dbReference type="OMA" id="MDILFRV"/>
<keyword evidence="4" id="KW-0378">Hydrolase</keyword>
<dbReference type="SUPFAM" id="SSF54001">
    <property type="entry name" value="Cysteine proteinases"/>
    <property type="match status" value="1"/>
</dbReference>
<dbReference type="InterPro" id="IPR038765">
    <property type="entry name" value="Papain-like_cys_pep_sf"/>
</dbReference>
<sequence>MACGKVSISPSIFSNLASSNSENIPRTGFLFGIRRPNSCQIIGCKVFRDGSLKNMCHDYTATFNIIPGGLDICGVFFKTGESAVKPIVAKKFEKFIPEIEKIKGLEDSASILVLALENRDLEKSTLYDYNFESQDLTKVDYNVGESNSLLKLRVRGTLSTGFEVPAENDKLFSNIHAEITALKNSVEGEACAYHLNNSRIILHNNYAENIPENGLSANTSCSQLTSHINASGDDVTQKKKQKSTTNDVIDFNLLLQMTGEVALSSTVTCAPVIHHEHRQYKFSRISLPIDALAYVYQDDPVEVVPNALTSALTSQLLSMLCCIMNHSKNSAFPVPRPHHMLPPYLSHFLTVVYPDNVDDDSLESERRSLQHQFLLPLNKPLLRPRNAFKFSGDFVSDYLINTHVGLKTSVPGGKQFVVQGDYEYHHYMQDRMDDNGWGCAYRSLQTLISWFKLQGYTEKLIPTHKQIQQILVDIGDKPLKLVGSKEWIGSMEVSYVLQNYLDVNSKILFVSTGAELASKARELAEHFLTQGTPIMAGGGVLAQTILGVDWNEDTGDLKYLILDPHYTGGEDLKVIQDKGWCGWKGQEFWDQNTYYNLCMPQLPDVI</sequence>
<evidence type="ECO:0000256" key="2">
    <source>
        <dbReference type="ARBA" id="ARBA00022670"/>
    </source>
</evidence>
<reference evidence="8 10" key="2">
    <citation type="journal article" date="2013" name="Nature">
        <title>Insights into bilaterian evolution from three spiralian genomes.</title>
        <authorList>
            <person name="Simakov O."/>
            <person name="Marletaz F."/>
            <person name="Cho S.J."/>
            <person name="Edsinger-Gonzales E."/>
            <person name="Havlak P."/>
            <person name="Hellsten U."/>
            <person name="Kuo D.H."/>
            <person name="Larsson T."/>
            <person name="Lv J."/>
            <person name="Arendt D."/>
            <person name="Savage R."/>
            <person name="Osoegawa K."/>
            <person name="de Jong P."/>
            <person name="Grimwood J."/>
            <person name="Chapman J.A."/>
            <person name="Shapiro H."/>
            <person name="Aerts A."/>
            <person name="Otillar R.P."/>
            <person name="Terry A.Y."/>
            <person name="Boore J.L."/>
            <person name="Grigoriev I.V."/>
            <person name="Lindberg D.R."/>
            <person name="Seaver E.C."/>
            <person name="Weisblat D.A."/>
            <person name="Putnam N.H."/>
            <person name="Rokhsar D.S."/>
        </authorList>
    </citation>
    <scope>NUCLEOTIDE SEQUENCE</scope>
    <source>
        <strain evidence="8 10">I ESC-2004</strain>
    </source>
</reference>
<evidence type="ECO:0000313" key="10">
    <source>
        <dbReference type="Proteomes" id="UP000014760"/>
    </source>
</evidence>
<evidence type="ECO:0000259" key="7">
    <source>
        <dbReference type="Pfam" id="PF20908"/>
    </source>
</evidence>
<keyword evidence="3" id="KW-0833">Ubl conjugation pathway</keyword>
<feature type="domain" description="UFSP1/2/DUB catalytic" evidence="6">
    <location>
        <begin position="414"/>
        <end position="598"/>
    </location>
</feature>
<evidence type="ECO:0000313" key="9">
    <source>
        <dbReference type="EnsemblMetazoa" id="CapteP218754"/>
    </source>
</evidence>